<dbReference type="HOGENOM" id="CLU_011055_3_0_1"/>
<evidence type="ECO:0008006" key="9">
    <source>
        <dbReference type="Google" id="ProtNLM"/>
    </source>
</evidence>
<dbReference type="SUPFAM" id="SSF50978">
    <property type="entry name" value="WD40 repeat-like"/>
    <property type="match status" value="1"/>
</dbReference>
<sequence>MELFKIDTLPDKSLVDDSISNCEEESITPINEKVETEKRDLEEEALEKFIFGSIHSDPVLSSNDSVEPNQKKLKKAAWIDDDDHITAKDGFAHAKKYPKKVVKETDYRSHLVDKFEAIYGRPKWASEDGERIKDGSDDEEDDLFGVAGDIVTKGKRLHKTNLEYSRCASLTTSETIPGLITSVQFHPSSNVALIAGVIGQINLVQVDGDENAKLNSILLENFHLSRARFSIDGREIIIGSKSTQGHFFTYEMISGAVTKVPFFKSNSRLSLKDFALSPDGKYLASCGIKGNFYLFTMNPKENVASFRLNDEVRSVCFSPDSTKLFASGDEGVVYVYDVRQTRRCIHRFIDDGGLSCQYLAISPNSNYFVSGDQSGLLNIYKYEDILSSQNPKPLKSFANLTNPITCLKFNHTSEILAGSSSYADNAIRLAHFPSCTVFSNFPQPNGLYHRINEVDISPNSGYIAMANNRGKAFLYRLNHYADY</sequence>
<organism evidence="7 8">
    <name type="scientific">Tetranychus urticae</name>
    <name type="common">Two-spotted spider mite</name>
    <dbReference type="NCBI Taxonomy" id="32264"/>
    <lineage>
        <taxon>Eukaryota</taxon>
        <taxon>Metazoa</taxon>
        <taxon>Ecdysozoa</taxon>
        <taxon>Arthropoda</taxon>
        <taxon>Chelicerata</taxon>
        <taxon>Arachnida</taxon>
        <taxon>Acari</taxon>
        <taxon>Acariformes</taxon>
        <taxon>Trombidiformes</taxon>
        <taxon>Prostigmata</taxon>
        <taxon>Eleutherengona</taxon>
        <taxon>Raphignathae</taxon>
        <taxon>Tetranychoidea</taxon>
        <taxon>Tetranychidae</taxon>
        <taxon>Tetranychus</taxon>
    </lineage>
</organism>
<dbReference type="InterPro" id="IPR001680">
    <property type="entry name" value="WD40_rpt"/>
</dbReference>
<dbReference type="GO" id="GO:0034388">
    <property type="term" value="C:Pwp2p-containing subcomplex of 90S preribosome"/>
    <property type="evidence" value="ECO:0007669"/>
    <property type="project" value="TreeGrafter"/>
</dbReference>
<evidence type="ECO:0000313" key="7">
    <source>
        <dbReference type="EnsemblMetazoa" id="tetur02g05420.1"/>
    </source>
</evidence>
<dbReference type="PANTHER" id="PTHR18359:SF0">
    <property type="entry name" value="U3 SMALL NUCLEOLAR RNA-ASSOCIATED PROTEIN 18 HOMOLOG"/>
    <property type="match status" value="1"/>
</dbReference>
<evidence type="ECO:0000256" key="2">
    <source>
        <dbReference type="ARBA" id="ARBA00022552"/>
    </source>
</evidence>
<dbReference type="GO" id="GO:0032040">
    <property type="term" value="C:small-subunit processome"/>
    <property type="evidence" value="ECO:0007669"/>
    <property type="project" value="TreeGrafter"/>
</dbReference>
<keyword evidence="4" id="KW-0677">Repeat</keyword>
<dbReference type="EMBL" id="CAEY01000796">
    <property type="status" value="NOT_ANNOTATED_CDS"/>
    <property type="molecule type" value="Genomic_DNA"/>
</dbReference>
<dbReference type="PANTHER" id="PTHR18359">
    <property type="entry name" value="WD-REPEAT PROTEIN-RELATED"/>
    <property type="match status" value="1"/>
</dbReference>
<dbReference type="Proteomes" id="UP000015104">
    <property type="component" value="Unassembled WGS sequence"/>
</dbReference>
<dbReference type="Pfam" id="PF00400">
    <property type="entry name" value="WD40"/>
    <property type="match status" value="1"/>
</dbReference>
<evidence type="ECO:0000256" key="5">
    <source>
        <dbReference type="ARBA" id="ARBA00023242"/>
    </source>
</evidence>
<protein>
    <recommendedName>
        <fullName evidence="9">WD repeat-containing protein 55 homolog</fullName>
    </recommendedName>
</protein>
<dbReference type="SMART" id="SM00320">
    <property type="entry name" value="WD40"/>
    <property type="match status" value="6"/>
</dbReference>
<reference evidence="8" key="1">
    <citation type="submission" date="2011-08" db="EMBL/GenBank/DDBJ databases">
        <authorList>
            <person name="Rombauts S."/>
        </authorList>
    </citation>
    <scope>NUCLEOTIDE SEQUENCE</scope>
    <source>
        <strain evidence="8">London</strain>
    </source>
</reference>
<dbReference type="STRING" id="32264.T1JVQ3"/>
<proteinExistence type="inferred from homology"/>
<reference evidence="7" key="2">
    <citation type="submission" date="2015-06" db="UniProtKB">
        <authorList>
            <consortium name="EnsemblMetazoa"/>
        </authorList>
    </citation>
    <scope>IDENTIFICATION</scope>
</reference>
<keyword evidence="3" id="KW-0853">WD repeat</keyword>
<evidence type="ECO:0000256" key="1">
    <source>
        <dbReference type="ARBA" id="ARBA00004604"/>
    </source>
</evidence>
<dbReference type="InterPro" id="IPR045161">
    <property type="entry name" value="Utp18"/>
</dbReference>
<accession>T1JVQ3</accession>
<dbReference type="eggNOG" id="KOG2055">
    <property type="taxonomic scope" value="Eukaryota"/>
</dbReference>
<keyword evidence="2" id="KW-0698">rRNA processing</keyword>
<dbReference type="EnsemblMetazoa" id="tetur02g05420.1">
    <property type="protein sequence ID" value="tetur02g05420.1"/>
    <property type="gene ID" value="tetur02g05420"/>
</dbReference>
<dbReference type="KEGG" id="tut:107371745"/>
<comment type="subcellular location">
    <subcellularLocation>
        <location evidence="1">Nucleus</location>
        <location evidence="1">Nucleolus</location>
    </subcellularLocation>
</comment>
<dbReference type="OMA" id="KIRMWEI"/>
<evidence type="ECO:0000256" key="3">
    <source>
        <dbReference type="ARBA" id="ARBA00022574"/>
    </source>
</evidence>
<evidence type="ECO:0000256" key="4">
    <source>
        <dbReference type="ARBA" id="ARBA00022737"/>
    </source>
</evidence>
<dbReference type="InterPro" id="IPR015943">
    <property type="entry name" value="WD40/YVTN_repeat-like_dom_sf"/>
</dbReference>
<evidence type="ECO:0000256" key="6">
    <source>
        <dbReference type="ARBA" id="ARBA00025767"/>
    </source>
</evidence>
<keyword evidence="5" id="KW-0539">Nucleus</keyword>
<dbReference type="Gene3D" id="2.130.10.10">
    <property type="entry name" value="YVTN repeat-like/Quinoprotein amine dehydrogenase"/>
    <property type="match status" value="1"/>
</dbReference>
<gene>
    <name evidence="7" type="primary">107371745</name>
</gene>
<dbReference type="InterPro" id="IPR036322">
    <property type="entry name" value="WD40_repeat_dom_sf"/>
</dbReference>
<name>T1JVQ3_TETUR</name>
<dbReference type="AlphaFoldDB" id="T1JVQ3"/>
<evidence type="ECO:0000313" key="8">
    <source>
        <dbReference type="Proteomes" id="UP000015104"/>
    </source>
</evidence>
<comment type="similarity">
    <text evidence="6">Belongs to the WD repeat UTP18 family.</text>
</comment>
<keyword evidence="8" id="KW-1185">Reference proteome</keyword>
<dbReference type="GO" id="GO:0006364">
    <property type="term" value="P:rRNA processing"/>
    <property type="evidence" value="ECO:0007669"/>
    <property type="project" value="UniProtKB-KW"/>
</dbReference>
<dbReference type="OrthoDB" id="1935146at2759"/>